<gene>
    <name evidence="1" type="ORF">Taro_021832</name>
</gene>
<protein>
    <submittedName>
        <fullName evidence="1">Uncharacterized protein</fullName>
    </submittedName>
</protein>
<evidence type="ECO:0000313" key="1">
    <source>
        <dbReference type="EMBL" id="MQL89259.1"/>
    </source>
</evidence>
<sequence>MTLQISDINKQYILIMKHIENNRIGGQNRLLFCPDELGGGLWPLIQGQRHSRWTLSMILATRDFAVNGSVKLSLGCPKKLLEMLDSGFLSELQCLPRVKRGVGEADSGLDIWERLLSHAGGDKMCFRPLGDISPMGELPCFRNFRLFCACRPEKLASTSLDAGISVGVHGWTLTPHRRPNIDANLAFGQNSKTCRKLCMPCIYTCNIWRGYRYCWDWRSTLSSLLKSWAIFDLVVAAPALQASTRYQPTLGTTMCLPAMGTLFLHTKGTYRRYLRAADCHGSLRCLVHRFLLVLLLESRCWPLLRSLLFLQILLHLSLLPAGSTEGLVQHAVAAVGEVHGLAVPGPVAPPARHVAARPHGLTLHHAYLSKPWL</sequence>
<comment type="caution">
    <text evidence="1">The sequence shown here is derived from an EMBL/GenBank/DDBJ whole genome shotgun (WGS) entry which is preliminary data.</text>
</comment>
<dbReference type="EMBL" id="NMUH01001132">
    <property type="protein sequence ID" value="MQL89259.1"/>
    <property type="molecule type" value="Genomic_DNA"/>
</dbReference>
<dbReference type="AlphaFoldDB" id="A0A843VCN8"/>
<accession>A0A843VCN8</accession>
<organism evidence="1 2">
    <name type="scientific">Colocasia esculenta</name>
    <name type="common">Wild taro</name>
    <name type="synonym">Arum esculentum</name>
    <dbReference type="NCBI Taxonomy" id="4460"/>
    <lineage>
        <taxon>Eukaryota</taxon>
        <taxon>Viridiplantae</taxon>
        <taxon>Streptophyta</taxon>
        <taxon>Embryophyta</taxon>
        <taxon>Tracheophyta</taxon>
        <taxon>Spermatophyta</taxon>
        <taxon>Magnoliopsida</taxon>
        <taxon>Liliopsida</taxon>
        <taxon>Araceae</taxon>
        <taxon>Aroideae</taxon>
        <taxon>Colocasieae</taxon>
        <taxon>Colocasia</taxon>
    </lineage>
</organism>
<dbReference type="Proteomes" id="UP000652761">
    <property type="component" value="Unassembled WGS sequence"/>
</dbReference>
<reference evidence="1" key="1">
    <citation type="submission" date="2017-07" db="EMBL/GenBank/DDBJ databases">
        <title>Taro Niue Genome Assembly and Annotation.</title>
        <authorList>
            <person name="Atibalentja N."/>
            <person name="Keating K."/>
            <person name="Fields C.J."/>
        </authorList>
    </citation>
    <scope>NUCLEOTIDE SEQUENCE</scope>
    <source>
        <strain evidence="1">Niue_2</strain>
        <tissue evidence="1">Leaf</tissue>
    </source>
</reference>
<proteinExistence type="predicted"/>
<keyword evidence="2" id="KW-1185">Reference proteome</keyword>
<name>A0A843VCN8_COLES</name>
<evidence type="ECO:0000313" key="2">
    <source>
        <dbReference type="Proteomes" id="UP000652761"/>
    </source>
</evidence>